<dbReference type="Proteomes" id="UP001054945">
    <property type="component" value="Unassembled WGS sequence"/>
</dbReference>
<proteinExistence type="predicted"/>
<dbReference type="EMBL" id="BPLR01007454">
    <property type="protein sequence ID" value="GIY17039.1"/>
    <property type="molecule type" value="Genomic_DNA"/>
</dbReference>
<comment type="caution">
    <text evidence="1">The sequence shown here is derived from an EMBL/GenBank/DDBJ whole genome shotgun (WGS) entry which is preliminary data.</text>
</comment>
<sequence length="102" mass="11766">MSDPLIRRRNMQIRVKEKIDLTRNHAWKSIFPICQGRINHNELIPMPLRTAAFVRDLFYSHTSSSFSVLVLLLRSIEYVAKRGSCWNRMNGHVPDGKDSVGA</sequence>
<organism evidence="1 2">
    <name type="scientific">Caerostris extrusa</name>
    <name type="common">Bark spider</name>
    <name type="synonym">Caerostris bankana</name>
    <dbReference type="NCBI Taxonomy" id="172846"/>
    <lineage>
        <taxon>Eukaryota</taxon>
        <taxon>Metazoa</taxon>
        <taxon>Ecdysozoa</taxon>
        <taxon>Arthropoda</taxon>
        <taxon>Chelicerata</taxon>
        <taxon>Arachnida</taxon>
        <taxon>Araneae</taxon>
        <taxon>Araneomorphae</taxon>
        <taxon>Entelegynae</taxon>
        <taxon>Araneoidea</taxon>
        <taxon>Araneidae</taxon>
        <taxon>Caerostris</taxon>
    </lineage>
</organism>
<evidence type="ECO:0000313" key="1">
    <source>
        <dbReference type="EMBL" id="GIY17039.1"/>
    </source>
</evidence>
<protein>
    <submittedName>
        <fullName evidence="1">Uncharacterized protein</fullName>
    </submittedName>
</protein>
<dbReference type="AlphaFoldDB" id="A0AAV4R7M9"/>
<name>A0AAV4R7M9_CAEEX</name>
<reference evidence="1 2" key="1">
    <citation type="submission" date="2021-06" db="EMBL/GenBank/DDBJ databases">
        <title>Caerostris extrusa draft genome.</title>
        <authorList>
            <person name="Kono N."/>
            <person name="Arakawa K."/>
        </authorList>
    </citation>
    <scope>NUCLEOTIDE SEQUENCE [LARGE SCALE GENOMIC DNA]</scope>
</reference>
<keyword evidence="2" id="KW-1185">Reference proteome</keyword>
<accession>A0AAV4R7M9</accession>
<evidence type="ECO:0000313" key="2">
    <source>
        <dbReference type="Proteomes" id="UP001054945"/>
    </source>
</evidence>
<gene>
    <name evidence="1" type="ORF">CEXT_319331</name>
</gene>